<dbReference type="InParanoid" id="A0A286UXF3"/>
<dbReference type="OrthoDB" id="2786563at2759"/>
<evidence type="ECO:0000313" key="1">
    <source>
        <dbReference type="EMBL" id="PAV24266.1"/>
    </source>
</evidence>
<keyword evidence="2" id="KW-1185">Reference proteome</keyword>
<organism evidence="1 2">
    <name type="scientific">Pyrrhoderma noxium</name>
    <dbReference type="NCBI Taxonomy" id="2282107"/>
    <lineage>
        <taxon>Eukaryota</taxon>
        <taxon>Fungi</taxon>
        <taxon>Dikarya</taxon>
        <taxon>Basidiomycota</taxon>
        <taxon>Agaricomycotina</taxon>
        <taxon>Agaricomycetes</taxon>
        <taxon>Hymenochaetales</taxon>
        <taxon>Hymenochaetaceae</taxon>
        <taxon>Pyrrhoderma</taxon>
    </lineage>
</organism>
<proteinExistence type="predicted"/>
<comment type="caution">
    <text evidence="1">The sequence shown here is derived from an EMBL/GenBank/DDBJ whole genome shotgun (WGS) entry which is preliminary data.</text>
</comment>
<dbReference type="EMBL" id="NBII01000001">
    <property type="protein sequence ID" value="PAV24266.1"/>
    <property type="molecule type" value="Genomic_DNA"/>
</dbReference>
<protein>
    <submittedName>
        <fullName evidence="1">Uncharacterized protein</fullName>
    </submittedName>
</protein>
<accession>A0A286UXF3</accession>
<sequence length="608" mass="70677">MVCKTWLRIATPLLYECVVLRTRAQAEAFYNAVKDKKTGDVLISSVRRIRLEDHFGLSTKQVFKSLPNLSELFITTPAARDETIKSSFPGFRHVNPKRVILDMTEEELYFKSHRIFATLLEEAIKESWNELDSFEVLLSEGYNAMRCPFRGVYSALVESASLRKVVIKEGKKKHRDDVLEYFANQFSRSEPRKILDIVIGSDSDVRASTHDFVNIIRNQIDLGENLNKPKSNALNGRKFVLGNQKFLEKILNNELSSYAEQFEAWERSKMLQKRLCELMLVSSAFKRCCQRLKGSKINVSDIRGLETLLPPHKDRFVLKVELINESTDVDNLLLSTLMSFTNITELTLSSAYSHRLSLCHNLITDRLGQISRLVLDSLNLNDPCFHAIQLFPSLYSVELRYGRYDENGYRNRPDVDVTIPYLRNLFITGYIHPFRLNSLLNCTFSHVTYLMLTMTSDRRKRVLLRREGYQKLFSIFPSLLVLHVNSSAELLPCISGGSNTLAKIIIETMFKDLYRINHFRNDERRQFMIADLNRLNFIGFPALRELQLLGAGKWPWRDRDRKDWSHIIDGLVEKYGIKVYNSEKEEWRVRFKSRTQLKQIEKIKSATK</sequence>
<reference evidence="1 2" key="1">
    <citation type="journal article" date="2017" name="Mol. Ecol.">
        <title>Comparative and population genomic landscape of Phellinus noxius: A hypervariable fungus causing root rot in trees.</title>
        <authorList>
            <person name="Chung C.L."/>
            <person name="Lee T.J."/>
            <person name="Akiba M."/>
            <person name="Lee H.H."/>
            <person name="Kuo T.H."/>
            <person name="Liu D."/>
            <person name="Ke H.M."/>
            <person name="Yokoi T."/>
            <person name="Roa M.B."/>
            <person name="Lu M.J."/>
            <person name="Chang Y.Y."/>
            <person name="Ann P.J."/>
            <person name="Tsai J.N."/>
            <person name="Chen C.Y."/>
            <person name="Tzean S.S."/>
            <person name="Ota Y."/>
            <person name="Hattori T."/>
            <person name="Sahashi N."/>
            <person name="Liou R.F."/>
            <person name="Kikuchi T."/>
            <person name="Tsai I.J."/>
        </authorList>
    </citation>
    <scope>NUCLEOTIDE SEQUENCE [LARGE SCALE GENOMIC DNA]</scope>
    <source>
        <strain evidence="1 2">FFPRI411160</strain>
    </source>
</reference>
<gene>
    <name evidence="1" type="ORF">PNOK_0133400</name>
</gene>
<dbReference type="Proteomes" id="UP000217199">
    <property type="component" value="Unassembled WGS sequence"/>
</dbReference>
<evidence type="ECO:0000313" key="2">
    <source>
        <dbReference type="Proteomes" id="UP000217199"/>
    </source>
</evidence>
<name>A0A286UXF3_9AGAM</name>
<dbReference type="AlphaFoldDB" id="A0A286UXF3"/>